<evidence type="ECO:0000313" key="11">
    <source>
        <dbReference type="EMBL" id="KFA88053.1"/>
    </source>
</evidence>
<evidence type="ECO:0000259" key="9">
    <source>
        <dbReference type="Pfam" id="PF01636"/>
    </source>
</evidence>
<dbReference type="GO" id="GO:0005524">
    <property type="term" value="F:ATP binding"/>
    <property type="evidence" value="ECO:0007669"/>
    <property type="project" value="UniProtKB-KW"/>
</dbReference>
<name>A0A084SHW8_9BACT</name>
<dbReference type="EMBL" id="JPMI01000305">
    <property type="protein sequence ID" value="KFA88053.1"/>
    <property type="molecule type" value="Genomic_DNA"/>
</dbReference>
<evidence type="ECO:0000256" key="3">
    <source>
        <dbReference type="ARBA" id="ARBA00013882"/>
    </source>
</evidence>
<evidence type="ECO:0000256" key="8">
    <source>
        <dbReference type="ARBA" id="ARBA00049067"/>
    </source>
</evidence>
<protein>
    <recommendedName>
        <fullName evidence="3">Maltokinase</fullName>
        <ecNumber evidence="2">2.7.1.175</ecNumber>
    </recommendedName>
    <alternativeName>
        <fullName evidence="7">Maltose-1-phosphate synthase</fullName>
    </alternativeName>
</protein>
<evidence type="ECO:0000256" key="4">
    <source>
        <dbReference type="ARBA" id="ARBA00022679"/>
    </source>
</evidence>
<dbReference type="EC" id="2.7.1.175" evidence="2"/>
<keyword evidence="4 11" id="KW-0808">Transferase</keyword>
<proteinExistence type="inferred from homology"/>
<comment type="caution">
    <text evidence="11">The sequence shown here is derived from an EMBL/GenBank/DDBJ whole genome shotgun (WGS) entry which is preliminary data.</text>
</comment>
<evidence type="ECO:0000313" key="12">
    <source>
        <dbReference type="Proteomes" id="UP000028547"/>
    </source>
</evidence>
<dbReference type="Proteomes" id="UP000028547">
    <property type="component" value="Unassembled WGS sequence"/>
</dbReference>
<comment type="catalytic activity">
    <reaction evidence="8">
        <text>D-maltose + ATP = alpha-maltose 1-phosphate + ADP + H(+)</text>
        <dbReference type="Rhea" id="RHEA:31915"/>
        <dbReference type="ChEBI" id="CHEBI:15378"/>
        <dbReference type="ChEBI" id="CHEBI:17306"/>
        <dbReference type="ChEBI" id="CHEBI:30616"/>
        <dbReference type="ChEBI" id="CHEBI:63576"/>
        <dbReference type="ChEBI" id="CHEBI:456216"/>
        <dbReference type="EC" id="2.7.1.175"/>
    </reaction>
</comment>
<sequence length="445" mass="49727">MTAPIDLTKLPDYLRNQRWFAGKAWPIKAVSVVDHARVELPGGRDFTLAVVEVTYELGNPDRYLLPVESKDDGVQDALDDVEVLRGLFNLIREKRVLPSASGKLCGEWLDTPEGLMALPSPLPVRRLQVEQSNTSVVVAEKVIFKVIRKLEAGINPEYEVGRFLATKTSFRATPTLLGALQSEGPAGATLAVVHRYIPNVTDGWLYTLKHFRAGPRLTDAFIGELRALGQRLGELHHALASNPDEPAFSPEPIHAEDLQRWSASIVGEMGVTLNEASRQFPELENRREGLIGHATQLAQVPPSGQKIRIHGDLHLGQVLRTEGDWLLFDFEGEPGRSFAQRREKYSPLRDVAGMLRSFDYAEATVGLEGQAAGERVGPARKAFLEGYRSTTRGAAFLPRDDASFNSMLDAFELEKMLYEVRYELQNRPDWVRIPVQALMRMEVRK</sequence>
<feature type="domain" description="Aminoglycoside phosphotransferase" evidence="9">
    <location>
        <begin position="177"/>
        <end position="331"/>
    </location>
</feature>
<keyword evidence="6" id="KW-0067">ATP-binding</keyword>
<dbReference type="InterPro" id="IPR040999">
    <property type="entry name" value="Mak_N_cap"/>
</dbReference>
<comment type="similarity">
    <text evidence="1">Belongs to the aminoglycoside phosphotransferase family.</text>
</comment>
<dbReference type="RefSeq" id="WP_043410067.1">
    <property type="nucleotide sequence ID" value="NZ_JPMI01000305.1"/>
</dbReference>
<feature type="domain" description="Maltokinase N-terminal cap" evidence="10">
    <location>
        <begin position="13"/>
        <end position="74"/>
    </location>
</feature>
<dbReference type="Pfam" id="PF01636">
    <property type="entry name" value="APH"/>
    <property type="match status" value="1"/>
</dbReference>
<reference evidence="11 12" key="1">
    <citation type="submission" date="2014-07" db="EMBL/GenBank/DDBJ databases">
        <title>Draft Genome Sequence of Gephyronic Acid Producer, Cystobacter violaceus Strain Cb vi76.</title>
        <authorList>
            <person name="Stevens D.C."/>
            <person name="Young J."/>
            <person name="Carmichael R."/>
            <person name="Tan J."/>
            <person name="Taylor R.E."/>
        </authorList>
    </citation>
    <scope>NUCLEOTIDE SEQUENCE [LARGE SCALE GENOMIC DNA]</scope>
    <source>
        <strain evidence="11 12">Cb vi76</strain>
    </source>
</reference>
<evidence type="ECO:0000256" key="1">
    <source>
        <dbReference type="ARBA" id="ARBA00006219"/>
    </source>
</evidence>
<dbReference type="SUPFAM" id="SSF56112">
    <property type="entry name" value="Protein kinase-like (PK-like)"/>
    <property type="match status" value="1"/>
</dbReference>
<evidence type="ECO:0000256" key="7">
    <source>
        <dbReference type="ARBA" id="ARBA00031251"/>
    </source>
</evidence>
<evidence type="ECO:0000256" key="5">
    <source>
        <dbReference type="ARBA" id="ARBA00022741"/>
    </source>
</evidence>
<gene>
    <name evidence="11" type="ORF">Q664_43755</name>
</gene>
<dbReference type="GO" id="GO:0016740">
    <property type="term" value="F:transferase activity"/>
    <property type="evidence" value="ECO:0007669"/>
    <property type="project" value="UniProtKB-KW"/>
</dbReference>
<dbReference type="Gene3D" id="3.90.1200.10">
    <property type="match status" value="1"/>
</dbReference>
<evidence type="ECO:0000259" key="10">
    <source>
        <dbReference type="Pfam" id="PF18085"/>
    </source>
</evidence>
<accession>A0A084SHW8</accession>
<keyword evidence="5" id="KW-0547">Nucleotide-binding</keyword>
<dbReference type="InterPro" id="IPR002575">
    <property type="entry name" value="Aminoglycoside_PTrfase"/>
</dbReference>
<dbReference type="InterPro" id="IPR011009">
    <property type="entry name" value="Kinase-like_dom_sf"/>
</dbReference>
<dbReference type="Pfam" id="PF18085">
    <property type="entry name" value="Mak_N_cap"/>
    <property type="match status" value="1"/>
</dbReference>
<evidence type="ECO:0000256" key="2">
    <source>
        <dbReference type="ARBA" id="ARBA00011962"/>
    </source>
</evidence>
<dbReference type="AlphaFoldDB" id="A0A084SHW8"/>
<evidence type="ECO:0000256" key="6">
    <source>
        <dbReference type="ARBA" id="ARBA00022840"/>
    </source>
</evidence>
<organism evidence="11 12">
    <name type="scientific">Archangium violaceum Cb vi76</name>
    <dbReference type="NCBI Taxonomy" id="1406225"/>
    <lineage>
        <taxon>Bacteria</taxon>
        <taxon>Pseudomonadati</taxon>
        <taxon>Myxococcota</taxon>
        <taxon>Myxococcia</taxon>
        <taxon>Myxococcales</taxon>
        <taxon>Cystobacterineae</taxon>
        <taxon>Archangiaceae</taxon>
        <taxon>Archangium</taxon>
    </lineage>
</organism>